<gene>
    <name evidence="1" type="ORF">SAMN05216602_4044</name>
</gene>
<sequence>MEAGACSEVAMNIYRHTFVSECPADGDQIVYRLEIQSEVMIRVEHIRTATALIKRGYHEDIADQLHHRFGGRQHIVAVHQGVEVETVRVSA</sequence>
<accession>A0A1I3NVG3</accession>
<evidence type="ECO:0000313" key="1">
    <source>
        <dbReference type="EMBL" id="SFJ13221.1"/>
    </source>
</evidence>
<proteinExistence type="predicted"/>
<dbReference type="EMBL" id="FORC01000004">
    <property type="protein sequence ID" value="SFJ13221.1"/>
    <property type="molecule type" value="Genomic_DNA"/>
</dbReference>
<evidence type="ECO:0000313" key="2">
    <source>
        <dbReference type="Proteomes" id="UP000183018"/>
    </source>
</evidence>
<protein>
    <submittedName>
        <fullName evidence="1">Uncharacterized protein</fullName>
    </submittedName>
</protein>
<reference evidence="2" key="1">
    <citation type="submission" date="2016-10" db="EMBL/GenBank/DDBJ databases">
        <authorList>
            <person name="Varghese N."/>
            <person name="Submissions S."/>
        </authorList>
    </citation>
    <scope>NUCLEOTIDE SEQUENCE [LARGE SCALE GENOMIC DNA]</scope>
    <source>
        <strain evidence="2">LMG 22563</strain>
    </source>
</reference>
<name>A0A1I3NVG3_9GAMM</name>
<dbReference type="AlphaFoldDB" id="A0A1I3NVG3"/>
<organism evidence="1 2">
    <name type="scientific">Phytopseudomonas argentinensis</name>
    <dbReference type="NCBI Taxonomy" id="289370"/>
    <lineage>
        <taxon>Bacteria</taxon>
        <taxon>Pseudomonadati</taxon>
        <taxon>Pseudomonadota</taxon>
        <taxon>Gammaproteobacteria</taxon>
        <taxon>Pseudomonadales</taxon>
        <taxon>Pseudomonadaceae</taxon>
        <taxon>Phytopseudomonas</taxon>
    </lineage>
</organism>
<dbReference type="STRING" id="289370.SAMN05216602_4044"/>
<keyword evidence="2" id="KW-1185">Reference proteome</keyword>
<dbReference type="Proteomes" id="UP000183018">
    <property type="component" value="Unassembled WGS sequence"/>
</dbReference>